<dbReference type="GO" id="GO:0034204">
    <property type="term" value="P:lipid translocation"/>
    <property type="evidence" value="ECO:0007669"/>
    <property type="project" value="TreeGrafter"/>
</dbReference>
<dbReference type="GO" id="GO:0005886">
    <property type="term" value="C:plasma membrane"/>
    <property type="evidence" value="ECO:0007669"/>
    <property type="project" value="UniProtKB-SubCell"/>
</dbReference>
<sequence length="541" mass="56783">MSVAKSSLLMASGTILSRVLGFARAVILAAAIGVTTNAADAFGVANQLPNNVYAIIVGGVLNAVLVPQIVKARAHKDGGKGYIDRLLTFILTIFFAVSVLSTIAAPVLVAIYTKDWSGPQLALATAFAYWCLPQLFFYGLYSLLGEVLNARSAFGPFMWAPVLNNIVSLGGLIAFIVIFGADPTGSQAVETWSADKIALLAGSATLGVASQAFILLFAWKRVGLKLSLNFKWRGFGLGPALKAASWSLGMVIVTQIGGLVQTIVASSTIVSRETNSAIAGVAAAGIAWLIFMLPHSVATVSIATAYFTKMAQHVNDGKMESFKKDFIDGMRAILVISVFASAALIVLAYPVARVFAGEFPALVALGNVIIAMMLGLVPFSFVFMMQRAFFALEDTRSPFIFTVIQIGLHISGAIALSILAPAEWLVVGLALLTSGTVAIQATVAYLFLIRRIGSFPSTGFRLGGLKFVLAGAVSGIAGYGMVEALGGIRAGSFVIDKVLSAGLSIALVGFVMFGVYVIALKISRAPEIDAVLAGIRGILRR</sequence>
<keyword evidence="3 8" id="KW-0812">Transmembrane</keyword>
<feature type="transmembrane region" description="Helical" evidence="8">
    <location>
        <begin position="197"/>
        <end position="219"/>
    </location>
</feature>
<evidence type="ECO:0000256" key="3">
    <source>
        <dbReference type="ARBA" id="ARBA00022692"/>
    </source>
</evidence>
<keyword evidence="4" id="KW-0133">Cell shape</keyword>
<dbReference type="CDD" id="cd13123">
    <property type="entry name" value="MATE_MurJ_like"/>
    <property type="match status" value="1"/>
</dbReference>
<feature type="transmembrane region" description="Helical" evidence="8">
    <location>
        <begin position="499"/>
        <end position="519"/>
    </location>
</feature>
<feature type="transmembrane region" description="Helical" evidence="8">
    <location>
        <begin position="424"/>
        <end position="448"/>
    </location>
</feature>
<evidence type="ECO:0000256" key="1">
    <source>
        <dbReference type="ARBA" id="ARBA00004651"/>
    </source>
</evidence>
<reference evidence="9" key="1">
    <citation type="submission" date="2020-05" db="EMBL/GenBank/DDBJ databases">
        <authorList>
            <person name="Chiriac C."/>
            <person name="Salcher M."/>
            <person name="Ghai R."/>
            <person name="Kavagutti S V."/>
        </authorList>
    </citation>
    <scope>NUCLEOTIDE SEQUENCE</scope>
</reference>
<feature type="transmembrane region" description="Helical" evidence="8">
    <location>
        <begin position="277"/>
        <end position="308"/>
    </location>
</feature>
<evidence type="ECO:0000256" key="8">
    <source>
        <dbReference type="SAM" id="Phobius"/>
    </source>
</evidence>
<feature type="transmembrane region" description="Helical" evidence="8">
    <location>
        <begin position="121"/>
        <end position="141"/>
    </location>
</feature>
<dbReference type="NCBIfam" id="TIGR01695">
    <property type="entry name" value="murJ_mviN"/>
    <property type="match status" value="1"/>
</dbReference>
<dbReference type="PANTHER" id="PTHR47019:SF1">
    <property type="entry name" value="LIPID II FLIPPASE MURJ"/>
    <property type="match status" value="1"/>
</dbReference>
<evidence type="ECO:0000256" key="6">
    <source>
        <dbReference type="ARBA" id="ARBA00022989"/>
    </source>
</evidence>
<evidence type="ECO:0000256" key="4">
    <source>
        <dbReference type="ARBA" id="ARBA00022960"/>
    </source>
</evidence>
<feature type="transmembrane region" description="Helical" evidence="8">
    <location>
        <begin position="82"/>
        <end position="109"/>
    </location>
</feature>
<keyword evidence="6 8" id="KW-1133">Transmembrane helix</keyword>
<feature type="transmembrane region" description="Helical" evidence="8">
    <location>
        <begin position="240"/>
        <end position="265"/>
    </location>
</feature>
<feature type="transmembrane region" description="Helical" evidence="8">
    <location>
        <begin position="51"/>
        <end position="70"/>
    </location>
</feature>
<feature type="transmembrane region" description="Helical" evidence="8">
    <location>
        <begin position="397"/>
        <end position="418"/>
    </location>
</feature>
<feature type="transmembrane region" description="Helical" evidence="8">
    <location>
        <begin position="460"/>
        <end position="479"/>
    </location>
</feature>
<name>A0A6J6IHC1_9ZZZZ</name>
<gene>
    <name evidence="9" type="ORF">UFOPK2001_00060</name>
</gene>
<dbReference type="PRINTS" id="PR01806">
    <property type="entry name" value="VIRFACTRMVIN"/>
</dbReference>
<keyword evidence="2" id="KW-1003">Cell membrane</keyword>
<dbReference type="InterPro" id="IPR004268">
    <property type="entry name" value="MurJ"/>
</dbReference>
<protein>
    <submittedName>
        <fullName evidence="9">Unannotated protein</fullName>
    </submittedName>
</protein>
<evidence type="ECO:0000256" key="2">
    <source>
        <dbReference type="ARBA" id="ARBA00022475"/>
    </source>
</evidence>
<evidence type="ECO:0000313" key="9">
    <source>
        <dbReference type="EMBL" id="CAB4623868.1"/>
    </source>
</evidence>
<dbReference type="InterPro" id="IPR051050">
    <property type="entry name" value="Lipid_II_flippase_MurJ/MviN"/>
</dbReference>
<dbReference type="PANTHER" id="PTHR47019">
    <property type="entry name" value="LIPID II FLIPPASE MURJ"/>
    <property type="match status" value="1"/>
</dbReference>
<dbReference type="GO" id="GO:0008360">
    <property type="term" value="P:regulation of cell shape"/>
    <property type="evidence" value="ECO:0007669"/>
    <property type="project" value="UniProtKB-KW"/>
</dbReference>
<keyword evidence="5" id="KW-0573">Peptidoglycan synthesis</keyword>
<feature type="transmembrane region" description="Helical" evidence="8">
    <location>
        <begin position="162"/>
        <end position="181"/>
    </location>
</feature>
<dbReference type="Pfam" id="PF03023">
    <property type="entry name" value="MurJ"/>
    <property type="match status" value="1"/>
</dbReference>
<dbReference type="GO" id="GO:0009252">
    <property type="term" value="P:peptidoglycan biosynthetic process"/>
    <property type="evidence" value="ECO:0007669"/>
    <property type="project" value="UniProtKB-KW"/>
</dbReference>
<organism evidence="9">
    <name type="scientific">freshwater metagenome</name>
    <dbReference type="NCBI Taxonomy" id="449393"/>
    <lineage>
        <taxon>unclassified sequences</taxon>
        <taxon>metagenomes</taxon>
        <taxon>ecological metagenomes</taxon>
    </lineage>
</organism>
<proteinExistence type="predicted"/>
<evidence type="ECO:0000256" key="7">
    <source>
        <dbReference type="ARBA" id="ARBA00023136"/>
    </source>
</evidence>
<dbReference type="AlphaFoldDB" id="A0A6J6IHC1"/>
<dbReference type="GO" id="GO:0015648">
    <property type="term" value="F:lipid-linked peptidoglycan transporter activity"/>
    <property type="evidence" value="ECO:0007669"/>
    <property type="project" value="TreeGrafter"/>
</dbReference>
<comment type="subcellular location">
    <subcellularLocation>
        <location evidence="1">Cell membrane</location>
        <topology evidence="1">Multi-pass membrane protein</topology>
    </subcellularLocation>
</comment>
<keyword evidence="7 8" id="KW-0472">Membrane</keyword>
<evidence type="ECO:0000256" key="5">
    <source>
        <dbReference type="ARBA" id="ARBA00022984"/>
    </source>
</evidence>
<feature type="transmembrane region" description="Helical" evidence="8">
    <location>
        <begin position="329"/>
        <end position="349"/>
    </location>
</feature>
<feature type="transmembrane region" description="Helical" evidence="8">
    <location>
        <begin position="361"/>
        <end position="385"/>
    </location>
</feature>
<accession>A0A6J6IHC1</accession>
<dbReference type="EMBL" id="CAEZVN010000002">
    <property type="protein sequence ID" value="CAB4623868.1"/>
    <property type="molecule type" value="Genomic_DNA"/>
</dbReference>